<proteinExistence type="predicted"/>
<dbReference type="EMBL" id="CP058910">
    <property type="protein sequence ID" value="QLH79166.1"/>
    <property type="molecule type" value="Genomic_DNA"/>
</dbReference>
<dbReference type="InterPro" id="IPR036388">
    <property type="entry name" value="WH-like_DNA-bd_sf"/>
</dbReference>
<evidence type="ECO:0008006" key="4">
    <source>
        <dbReference type="Google" id="ProtNLM"/>
    </source>
</evidence>
<dbReference type="RefSeq" id="WP_179909037.1">
    <property type="nucleotide sequence ID" value="NZ_CP058910.1"/>
</dbReference>
<dbReference type="Proteomes" id="UP000509667">
    <property type="component" value="Chromosome"/>
</dbReference>
<feature type="compositionally biased region" description="Low complexity" evidence="1">
    <location>
        <begin position="453"/>
        <end position="468"/>
    </location>
</feature>
<dbReference type="OrthoDB" id="214631at2157"/>
<feature type="compositionally biased region" description="Acidic residues" evidence="1">
    <location>
        <begin position="440"/>
        <end position="452"/>
    </location>
</feature>
<evidence type="ECO:0000313" key="3">
    <source>
        <dbReference type="Proteomes" id="UP000509667"/>
    </source>
</evidence>
<feature type="region of interest" description="Disordered" evidence="1">
    <location>
        <begin position="253"/>
        <end position="525"/>
    </location>
</feature>
<dbReference type="AlphaFoldDB" id="A0A7D5P2A0"/>
<feature type="compositionally biased region" description="Acidic residues" evidence="1">
    <location>
        <begin position="516"/>
        <end position="525"/>
    </location>
</feature>
<organism evidence="2 3">
    <name type="scientific">Halosimplex rubrum</name>
    <dbReference type="NCBI Taxonomy" id="869889"/>
    <lineage>
        <taxon>Archaea</taxon>
        <taxon>Methanobacteriati</taxon>
        <taxon>Methanobacteriota</taxon>
        <taxon>Stenosarchaea group</taxon>
        <taxon>Halobacteria</taxon>
        <taxon>Halobacteriales</taxon>
        <taxon>Haloarculaceae</taxon>
        <taxon>Halosimplex</taxon>
    </lineage>
</organism>
<feature type="compositionally biased region" description="Acidic residues" evidence="1">
    <location>
        <begin position="393"/>
        <end position="419"/>
    </location>
</feature>
<dbReference type="KEGG" id="hrr:HZS55_18540"/>
<feature type="compositionally biased region" description="Low complexity" evidence="1">
    <location>
        <begin position="309"/>
        <end position="329"/>
    </location>
</feature>
<evidence type="ECO:0000256" key="1">
    <source>
        <dbReference type="SAM" id="MobiDB-lite"/>
    </source>
</evidence>
<feature type="compositionally biased region" description="Acidic residues" evidence="1">
    <location>
        <begin position="298"/>
        <end position="308"/>
    </location>
</feature>
<dbReference type="Gene3D" id="1.10.10.10">
    <property type="entry name" value="Winged helix-like DNA-binding domain superfamily/Winged helix DNA-binding domain"/>
    <property type="match status" value="1"/>
</dbReference>
<gene>
    <name evidence="2" type="ORF">HZS55_18540</name>
</gene>
<feature type="compositionally biased region" description="Low complexity" evidence="1">
    <location>
        <begin position="477"/>
        <end position="515"/>
    </location>
</feature>
<sequence>MSGSEDQGGAGRREVAYRLFAAEFEDADFSYSESDEERAPNYVVSPTGGRVNRLFVVGVLTEVENASEDVLRARIVDPTGAFVVYAGQYQPEAQAFFDKAQPPMFVAVTGKARTFQPDDSDVTYTSIRPENVNEVDAETRDRWTVGTARQTLDRVRTMAGALSREERGDELRAALEAEGVDTGLAAGIPLAIGHYGTTAAYLDAVRDTAVQALEVVAGEREEVDAHSASPGAPGDADPATLAALDVAASVGGETTALGGGSDDRATASDDTATAETETAADGSATADANTGSATEAESVSESESESDTESASPESAEQSEPEPAASSEPSAEETESTAGESATDSGVEPSESASDEPAAVEAEPAATAAEGGTGTDAPDTGADSPDAGADAASGEDLDDFDPGEFELDDEEREEIEEEYGTGFTSGNEVDEPGEAGIETPDPEELAEAEAEAGADGSASAAADAGSEASEPEPEPTEQPADTGSATGSAESGSETGSVESESEPATEPGESAEGAEPAEDVDVEDAVMDAMAEHDDGDGAHADEIVDAVTARTGAADEEVREAIQDALMGGRCYEPEDDVYKPI</sequence>
<feature type="compositionally biased region" description="Low complexity" evidence="1">
    <location>
        <begin position="336"/>
        <end position="392"/>
    </location>
</feature>
<feature type="compositionally biased region" description="Low complexity" evidence="1">
    <location>
        <begin position="268"/>
        <end position="297"/>
    </location>
</feature>
<accession>A0A7D5P2A0</accession>
<keyword evidence="3" id="KW-1185">Reference proteome</keyword>
<dbReference type="GeneID" id="56079905"/>
<reference evidence="2 3" key="1">
    <citation type="submission" date="2020-07" db="EMBL/GenBank/DDBJ databases">
        <title>Halosimplex pelagicum sp. nov. and Halosimplex rubrum sp. nov., isolated from salted brown alga Laminaria, and emended description of the genus Halosimplex.</title>
        <authorList>
            <person name="Cui H."/>
        </authorList>
    </citation>
    <scope>NUCLEOTIDE SEQUENCE [LARGE SCALE GENOMIC DNA]</scope>
    <source>
        <strain evidence="2 3">R27</strain>
    </source>
</reference>
<protein>
    <recommendedName>
        <fullName evidence="4">Rpa-associated protein</fullName>
    </recommendedName>
</protein>
<evidence type="ECO:0000313" key="2">
    <source>
        <dbReference type="EMBL" id="QLH79166.1"/>
    </source>
</evidence>
<name>A0A7D5P2A0_9EURY</name>